<evidence type="ECO:0000313" key="2">
    <source>
        <dbReference type="EMBL" id="WAQ85736.1"/>
    </source>
</evidence>
<dbReference type="Proteomes" id="UP001164743">
    <property type="component" value="Chromosome 6A"/>
</dbReference>
<evidence type="ECO:0000313" key="3">
    <source>
        <dbReference type="Proteomes" id="UP001164743"/>
    </source>
</evidence>
<name>A0ABY7CNN8_9BASI</name>
<proteinExistence type="predicted"/>
<sequence>MKIPIPWVRIFWLVAITLPPSHSVDPEPGRKEIDFWNYNPNEPTLSPTASEHALNPLDLEPGKILKEFDFLGAWAERSKKQSSDTNKKPLSRKLDQLLEIDRGIRPHWDRGKRLKTQPAQNPQTADRRQLYPPGVITFPMSLYEEGSGGQPAPTNLPVLPILAHILRFAN</sequence>
<keyword evidence="3" id="KW-1185">Reference proteome</keyword>
<protein>
    <submittedName>
        <fullName evidence="2">Uncharacterized protein</fullName>
    </submittedName>
</protein>
<dbReference type="GeneID" id="77810957"/>
<accession>A0ABY7CNN8</accession>
<dbReference type="RefSeq" id="XP_053021291.1">
    <property type="nucleotide sequence ID" value="XM_053170062.1"/>
</dbReference>
<reference evidence="2" key="1">
    <citation type="submission" date="2022-10" db="EMBL/GenBank/DDBJ databases">
        <title>Puccinia triticina Genome sequencing and assembly.</title>
        <authorList>
            <person name="Li C."/>
        </authorList>
    </citation>
    <scope>NUCLEOTIDE SEQUENCE</scope>
    <source>
        <strain evidence="2">Pt15</strain>
    </source>
</reference>
<keyword evidence="1" id="KW-0732">Signal</keyword>
<feature type="signal peptide" evidence="1">
    <location>
        <begin position="1"/>
        <end position="23"/>
    </location>
</feature>
<gene>
    <name evidence="2" type="ORF">PtA15_6A365</name>
</gene>
<feature type="chain" id="PRO_5046762054" evidence="1">
    <location>
        <begin position="24"/>
        <end position="170"/>
    </location>
</feature>
<organism evidence="2 3">
    <name type="scientific">Puccinia triticina</name>
    <dbReference type="NCBI Taxonomy" id="208348"/>
    <lineage>
        <taxon>Eukaryota</taxon>
        <taxon>Fungi</taxon>
        <taxon>Dikarya</taxon>
        <taxon>Basidiomycota</taxon>
        <taxon>Pucciniomycotina</taxon>
        <taxon>Pucciniomycetes</taxon>
        <taxon>Pucciniales</taxon>
        <taxon>Pucciniaceae</taxon>
        <taxon>Puccinia</taxon>
    </lineage>
</organism>
<evidence type="ECO:0000256" key="1">
    <source>
        <dbReference type="SAM" id="SignalP"/>
    </source>
</evidence>
<dbReference type="EMBL" id="CP110426">
    <property type="protein sequence ID" value="WAQ85736.1"/>
    <property type="molecule type" value="Genomic_DNA"/>
</dbReference>